<organism evidence="1">
    <name type="scientific">viral metagenome</name>
    <dbReference type="NCBI Taxonomy" id="1070528"/>
    <lineage>
        <taxon>unclassified sequences</taxon>
        <taxon>metagenomes</taxon>
        <taxon>organismal metagenomes</taxon>
    </lineage>
</organism>
<sequence length="105" mass="12478">MDNLILTGSSSDMDRVLKVKFEQDEEILNLMLEVIVPQETKEEYYYNMLCLKKIDEITFDLLKVNYAFNLREAIKYLPKDALFFSELFNAFKFVIADKKLKYNTN</sequence>
<dbReference type="AlphaFoldDB" id="A0A6C0AD63"/>
<reference evidence="1" key="1">
    <citation type="journal article" date="2020" name="Nature">
        <title>Giant virus diversity and host interactions through global metagenomics.</title>
        <authorList>
            <person name="Schulz F."/>
            <person name="Roux S."/>
            <person name="Paez-Espino D."/>
            <person name="Jungbluth S."/>
            <person name="Walsh D.A."/>
            <person name="Denef V.J."/>
            <person name="McMahon K.D."/>
            <person name="Konstantinidis K.T."/>
            <person name="Eloe-Fadrosh E.A."/>
            <person name="Kyrpides N.C."/>
            <person name="Woyke T."/>
        </authorList>
    </citation>
    <scope>NUCLEOTIDE SEQUENCE</scope>
    <source>
        <strain evidence="1">GVMAG-S-1021933-23</strain>
    </source>
</reference>
<proteinExistence type="predicted"/>
<name>A0A6C0AD63_9ZZZZ</name>
<dbReference type="EMBL" id="MN740593">
    <property type="protein sequence ID" value="QHS77602.1"/>
    <property type="molecule type" value="Genomic_DNA"/>
</dbReference>
<accession>A0A6C0AD63</accession>
<evidence type="ECO:0000313" key="1">
    <source>
        <dbReference type="EMBL" id="QHS77602.1"/>
    </source>
</evidence>
<protein>
    <submittedName>
        <fullName evidence="1">Uncharacterized protein</fullName>
    </submittedName>
</protein>